<proteinExistence type="predicted"/>
<feature type="signal peptide" evidence="1">
    <location>
        <begin position="1"/>
        <end position="26"/>
    </location>
</feature>
<keyword evidence="3" id="KW-1185">Reference proteome</keyword>
<dbReference type="RefSeq" id="WP_203985167.1">
    <property type="nucleotide sequence ID" value="NZ_BOOU01000044.1"/>
</dbReference>
<gene>
    <name evidence="2" type="ORF">Sru01_30510</name>
</gene>
<evidence type="ECO:0000256" key="1">
    <source>
        <dbReference type="SAM" id="SignalP"/>
    </source>
</evidence>
<dbReference type="AlphaFoldDB" id="A0A919R1L0"/>
<protein>
    <submittedName>
        <fullName evidence="2">Uncharacterized protein</fullName>
    </submittedName>
</protein>
<comment type="caution">
    <text evidence="2">The sequence shown here is derived from an EMBL/GenBank/DDBJ whole genome shotgun (WGS) entry which is preliminary data.</text>
</comment>
<dbReference type="Proteomes" id="UP000655287">
    <property type="component" value="Unassembled WGS sequence"/>
</dbReference>
<reference evidence="2" key="1">
    <citation type="submission" date="2021-01" db="EMBL/GenBank/DDBJ databases">
        <title>Whole genome shotgun sequence of Sphaerisporangium rufum NBRC 109079.</title>
        <authorList>
            <person name="Komaki H."/>
            <person name="Tamura T."/>
        </authorList>
    </citation>
    <scope>NUCLEOTIDE SEQUENCE</scope>
    <source>
        <strain evidence="2">NBRC 109079</strain>
    </source>
</reference>
<name>A0A919R1L0_9ACTN</name>
<dbReference type="EMBL" id="BOOU01000044">
    <property type="protein sequence ID" value="GII78069.1"/>
    <property type="molecule type" value="Genomic_DNA"/>
</dbReference>
<accession>A0A919R1L0</accession>
<evidence type="ECO:0000313" key="2">
    <source>
        <dbReference type="EMBL" id="GII78069.1"/>
    </source>
</evidence>
<keyword evidence="1" id="KW-0732">Signal</keyword>
<evidence type="ECO:0000313" key="3">
    <source>
        <dbReference type="Proteomes" id="UP000655287"/>
    </source>
</evidence>
<feature type="chain" id="PRO_5037495191" evidence="1">
    <location>
        <begin position="27"/>
        <end position="225"/>
    </location>
</feature>
<organism evidence="2 3">
    <name type="scientific">Sphaerisporangium rufum</name>
    <dbReference type="NCBI Taxonomy" id="1381558"/>
    <lineage>
        <taxon>Bacteria</taxon>
        <taxon>Bacillati</taxon>
        <taxon>Actinomycetota</taxon>
        <taxon>Actinomycetes</taxon>
        <taxon>Streptosporangiales</taxon>
        <taxon>Streptosporangiaceae</taxon>
        <taxon>Sphaerisporangium</taxon>
    </lineage>
</organism>
<sequence>MSKNILAGAALTAASLLILTPGPASARAASAVPATTVPVAAAASGAAPAPATVARRLFRAWLRADRPAAARVATPAAVAALFAYQYRAPDEFAGCTGRVCRFRHTSVRVRGGLDGILMIVSGAKVTKVYRSRVLATPSAAARHLFAAWRHGDRYRALEAATGPAVATLFRNRYDPRGVAYHFQGCSAEPKGRACAYSYEGGALIMHVRGSRSTGYEVGSVGAIAD</sequence>